<dbReference type="Proteomes" id="UP001335729">
    <property type="component" value="Unassembled WGS sequence"/>
</dbReference>
<keyword evidence="3" id="KW-1185">Reference proteome</keyword>
<gene>
    <name evidence="2" type="ORF">V1Y59_14420</name>
</gene>
<organism evidence="2 3">
    <name type="scientific">Gordonia prachuapensis</name>
    <dbReference type="NCBI Taxonomy" id="3115651"/>
    <lineage>
        <taxon>Bacteria</taxon>
        <taxon>Bacillati</taxon>
        <taxon>Actinomycetota</taxon>
        <taxon>Actinomycetes</taxon>
        <taxon>Mycobacteriales</taxon>
        <taxon>Gordoniaceae</taxon>
        <taxon>Gordonia</taxon>
    </lineage>
</organism>
<feature type="domain" description="Aminoglycoside phosphotransferase" evidence="1">
    <location>
        <begin position="38"/>
        <end position="269"/>
    </location>
</feature>
<dbReference type="SUPFAM" id="SSF56112">
    <property type="entry name" value="Protein kinase-like (PK-like)"/>
    <property type="match status" value="1"/>
</dbReference>
<sequence length="349" mass="38221">MDTADAGPASRHREGLEKWAADTFGGRAHIEDVVDISGNSGHTYRFVVSTPEGDEDLVIRLPPSGVRLTGAYDVIRQVPLLRALENAGVPCARVRFHSADTDHFGVPYLIVTRLPGTPLEMGSERVTTMDSASLLACHQVAADALARIHQVDWTSSLADWAQPSTVPDEIAFWRRVLDSGRDKDWSARGGEVAVALLDEVPAAPSIGLCHGDFQTNNILFANAGTDPVIAGVIDWEVASIGPVLADLGWFLMMNDPHSWDPSERRGGVDLDAVVARYRETIDVDDADLDYFRAFAGFRMGAIAARNIMLHRTGRRIDEAWERAVPSVDRLFDRAAQMLRRDTVPARTGD</sequence>
<dbReference type="PANTHER" id="PTHR21310">
    <property type="entry name" value="AMINOGLYCOSIDE PHOSPHOTRANSFERASE-RELATED-RELATED"/>
    <property type="match status" value="1"/>
</dbReference>
<dbReference type="CDD" id="cd05154">
    <property type="entry name" value="ACAD10_11_N-like"/>
    <property type="match status" value="1"/>
</dbReference>
<evidence type="ECO:0000313" key="2">
    <source>
        <dbReference type="EMBL" id="MEE4024277.1"/>
    </source>
</evidence>
<comment type="caution">
    <text evidence="2">The sequence shown here is derived from an EMBL/GenBank/DDBJ whole genome shotgun (WGS) entry which is preliminary data.</text>
</comment>
<evidence type="ECO:0000313" key="3">
    <source>
        <dbReference type="Proteomes" id="UP001335729"/>
    </source>
</evidence>
<name>A0ABU7MVF4_9ACTN</name>
<dbReference type="Gene3D" id="3.30.200.20">
    <property type="entry name" value="Phosphorylase Kinase, domain 1"/>
    <property type="match status" value="1"/>
</dbReference>
<reference evidence="2 3" key="1">
    <citation type="submission" date="2024-01" db="EMBL/GenBank/DDBJ databases">
        <title>Draft genome sequence of Gordonia sp. PKS22-38.</title>
        <authorList>
            <person name="Suphannarot A."/>
            <person name="Mingma R."/>
        </authorList>
    </citation>
    <scope>NUCLEOTIDE SEQUENCE [LARGE SCALE GENOMIC DNA]</scope>
    <source>
        <strain evidence="2 3">PKS22-38</strain>
    </source>
</reference>
<dbReference type="RefSeq" id="WP_330505657.1">
    <property type="nucleotide sequence ID" value="NZ_JAZDUE010000011.1"/>
</dbReference>
<dbReference type="Pfam" id="PF01636">
    <property type="entry name" value="APH"/>
    <property type="match status" value="1"/>
</dbReference>
<dbReference type="Gene3D" id="3.90.1200.10">
    <property type="match status" value="1"/>
</dbReference>
<evidence type="ECO:0000259" key="1">
    <source>
        <dbReference type="Pfam" id="PF01636"/>
    </source>
</evidence>
<proteinExistence type="predicted"/>
<dbReference type="InterPro" id="IPR051678">
    <property type="entry name" value="AGP_Transferase"/>
</dbReference>
<accession>A0ABU7MVF4</accession>
<dbReference type="InterPro" id="IPR041726">
    <property type="entry name" value="ACAD10_11_N"/>
</dbReference>
<dbReference type="EMBL" id="JAZDUE010000011">
    <property type="protein sequence ID" value="MEE4024277.1"/>
    <property type="molecule type" value="Genomic_DNA"/>
</dbReference>
<protein>
    <submittedName>
        <fullName evidence="2">Phosphotransferase family protein</fullName>
    </submittedName>
</protein>
<dbReference type="InterPro" id="IPR002575">
    <property type="entry name" value="Aminoglycoside_PTrfase"/>
</dbReference>
<dbReference type="InterPro" id="IPR011009">
    <property type="entry name" value="Kinase-like_dom_sf"/>
</dbReference>